<reference evidence="1" key="2">
    <citation type="journal article" date="2024" name="Plant">
        <title>Genomic evolution and insights into agronomic trait innovations of Sesamum species.</title>
        <authorList>
            <person name="Miao H."/>
            <person name="Wang L."/>
            <person name="Qu L."/>
            <person name="Liu H."/>
            <person name="Sun Y."/>
            <person name="Le M."/>
            <person name="Wang Q."/>
            <person name="Wei S."/>
            <person name="Zheng Y."/>
            <person name="Lin W."/>
            <person name="Duan Y."/>
            <person name="Cao H."/>
            <person name="Xiong S."/>
            <person name="Wang X."/>
            <person name="Wei L."/>
            <person name="Li C."/>
            <person name="Ma Q."/>
            <person name="Ju M."/>
            <person name="Zhao R."/>
            <person name="Li G."/>
            <person name="Mu C."/>
            <person name="Tian Q."/>
            <person name="Mei H."/>
            <person name="Zhang T."/>
            <person name="Gao T."/>
            <person name="Zhang H."/>
        </authorList>
    </citation>
    <scope>NUCLEOTIDE SEQUENCE</scope>
    <source>
        <strain evidence="1">KEN1</strain>
    </source>
</reference>
<comment type="caution">
    <text evidence="1">The sequence shown here is derived from an EMBL/GenBank/DDBJ whole genome shotgun (WGS) entry which is preliminary data.</text>
</comment>
<dbReference type="Pfam" id="PF02992">
    <property type="entry name" value="Transposase_21"/>
    <property type="match status" value="1"/>
</dbReference>
<protein>
    <submittedName>
        <fullName evidence="1">Uncharacterized protein</fullName>
    </submittedName>
</protein>
<evidence type="ECO:0000313" key="1">
    <source>
        <dbReference type="EMBL" id="KAL0453579.1"/>
    </source>
</evidence>
<organism evidence="1">
    <name type="scientific">Sesamum latifolium</name>
    <dbReference type="NCBI Taxonomy" id="2727402"/>
    <lineage>
        <taxon>Eukaryota</taxon>
        <taxon>Viridiplantae</taxon>
        <taxon>Streptophyta</taxon>
        <taxon>Embryophyta</taxon>
        <taxon>Tracheophyta</taxon>
        <taxon>Spermatophyta</taxon>
        <taxon>Magnoliopsida</taxon>
        <taxon>eudicotyledons</taxon>
        <taxon>Gunneridae</taxon>
        <taxon>Pentapetalae</taxon>
        <taxon>asterids</taxon>
        <taxon>lamiids</taxon>
        <taxon>Lamiales</taxon>
        <taxon>Pedaliaceae</taxon>
        <taxon>Sesamum</taxon>
    </lineage>
</organism>
<sequence>MTWHANHQMEEGSMCHPSDMEAWRHFDQTHPNFAVEPRNIRLDLCTDGFAPHEQYSRTYSCWPVILIPYNLPPGMCMSSEYMFLTMVILAWPFESKTSHRCLPGAADRGVAEFMACGCTDKRQCEG</sequence>
<dbReference type="InterPro" id="IPR004242">
    <property type="entry name" value="Transposase_21"/>
</dbReference>
<accession>A0AAW2XI57</accession>
<dbReference type="EMBL" id="JACGWN010000004">
    <property type="protein sequence ID" value="KAL0453579.1"/>
    <property type="molecule type" value="Genomic_DNA"/>
</dbReference>
<dbReference type="AlphaFoldDB" id="A0AAW2XI57"/>
<gene>
    <name evidence="1" type="ORF">Slati_1336000</name>
</gene>
<name>A0AAW2XI57_9LAMI</name>
<proteinExistence type="predicted"/>
<reference evidence="1" key="1">
    <citation type="submission" date="2020-06" db="EMBL/GenBank/DDBJ databases">
        <authorList>
            <person name="Li T."/>
            <person name="Hu X."/>
            <person name="Zhang T."/>
            <person name="Song X."/>
            <person name="Zhang H."/>
            <person name="Dai N."/>
            <person name="Sheng W."/>
            <person name="Hou X."/>
            <person name="Wei L."/>
        </authorList>
    </citation>
    <scope>NUCLEOTIDE SEQUENCE</scope>
    <source>
        <strain evidence="1">KEN1</strain>
        <tissue evidence="1">Leaf</tissue>
    </source>
</reference>